<dbReference type="SUPFAM" id="SSF55729">
    <property type="entry name" value="Acyl-CoA N-acyltransferases (Nat)"/>
    <property type="match status" value="1"/>
</dbReference>
<proteinExistence type="predicted"/>
<dbReference type="InterPro" id="IPR016181">
    <property type="entry name" value="Acyl_CoA_acyltransferase"/>
</dbReference>
<protein>
    <recommendedName>
        <fullName evidence="1">BioF2-like acetyltransferase domain-containing protein</fullName>
    </recommendedName>
</protein>
<dbReference type="InterPro" id="IPR038740">
    <property type="entry name" value="BioF2-like_GNAT_dom"/>
</dbReference>
<reference evidence="2 3" key="1">
    <citation type="journal article" date="2017" name="Water Res.">
        <title>Comammox in drinking water systems.</title>
        <authorList>
            <person name="Wang Y."/>
            <person name="Ma L."/>
            <person name="Mao Y."/>
            <person name="Jiang X."/>
            <person name="Xia Y."/>
            <person name="Yu K."/>
            <person name="Li B."/>
            <person name="Zhang T."/>
        </authorList>
    </citation>
    <scope>NUCLEOTIDE SEQUENCE [LARGE SCALE GENOMIC DNA]</scope>
    <source>
        <strain evidence="2">SG_bin8</strain>
    </source>
</reference>
<dbReference type="RefSeq" id="WP_376800456.1">
    <property type="nucleotide sequence ID" value="NZ_DBNB01000017.1"/>
</dbReference>
<comment type="caution">
    <text evidence="2">The sequence shown here is derived from an EMBL/GenBank/DDBJ whole genome shotgun (WGS) entry which is preliminary data.</text>
</comment>
<feature type="domain" description="BioF2-like acetyltransferase" evidence="1">
    <location>
        <begin position="194"/>
        <end position="341"/>
    </location>
</feature>
<accession>A0A1W9HX17</accession>
<evidence type="ECO:0000259" key="1">
    <source>
        <dbReference type="Pfam" id="PF13480"/>
    </source>
</evidence>
<organism evidence="2 3">
    <name type="scientific">Candidatus Raskinella chloraquaticus</name>
    <dbReference type="NCBI Taxonomy" id="1951219"/>
    <lineage>
        <taxon>Bacteria</taxon>
        <taxon>Pseudomonadati</taxon>
        <taxon>Pseudomonadota</taxon>
        <taxon>Alphaproteobacteria</taxon>
        <taxon>Hyphomicrobiales</taxon>
        <taxon>Phreatobacteraceae</taxon>
        <taxon>Candidatus Raskinella</taxon>
    </lineage>
</organism>
<dbReference type="EMBL" id="LWDL01000016">
    <property type="protein sequence ID" value="OQW51965.1"/>
    <property type="molecule type" value="Genomic_DNA"/>
</dbReference>
<evidence type="ECO:0000313" key="3">
    <source>
        <dbReference type="Proteomes" id="UP000192872"/>
    </source>
</evidence>
<evidence type="ECO:0000313" key="2">
    <source>
        <dbReference type="EMBL" id="OQW51965.1"/>
    </source>
</evidence>
<dbReference type="AlphaFoldDB" id="A0A1W9HX17"/>
<gene>
    <name evidence="2" type="ORF">A4S15_08950</name>
</gene>
<dbReference type="Gene3D" id="3.40.630.30">
    <property type="match status" value="1"/>
</dbReference>
<dbReference type="Proteomes" id="UP000192872">
    <property type="component" value="Unassembled WGS sequence"/>
</dbReference>
<sequence>MILEARLPLKFLSPRETTLPRAMAEAAGFVAQSTPFRAYGEIADEVAPLACTPFQSRHWLSAWFEIFAADPAIEPFLVTLKDHQGTILLALPLIRRRIGPLLVLESPDLGVSDYAAPMLDPARHASLPDPATLWRLLRAALPRADLLRLDRLCPMVGSLKNPFHAHPAARQNRFSGWLLELPATEQAYQNGLGKSHRQSVIRHRRRFADLEGARASAPADLAAAYSDLACLDRMQETRIGEIGKQYHLNEPNVAAFYSRLVETGFLGQETLLCGLSVGSEKLAVSFAVRNGDYLVYLRLANVFGEWTRFSLGTIVTDYTIRTAIGRGIRFFDFAMGDYEYKTRFGARRLPLHNLLLPLSLKGMSAAAFWHARERIATNALLRRLTGRPAGPVSDAS</sequence>
<dbReference type="STRING" id="1827387.A4S15_08950"/>
<dbReference type="Pfam" id="PF13480">
    <property type="entry name" value="Acetyltransf_6"/>
    <property type="match status" value="1"/>
</dbReference>
<name>A0A1W9HX17_9HYPH</name>